<evidence type="ECO:0000313" key="5">
    <source>
        <dbReference type="Proteomes" id="UP000464751"/>
    </source>
</evidence>
<dbReference type="SUPFAM" id="SSF51735">
    <property type="entry name" value="NAD(P)-binding Rossmann-fold domains"/>
    <property type="match status" value="1"/>
</dbReference>
<proteinExistence type="predicted"/>
<evidence type="ECO:0000256" key="2">
    <source>
        <dbReference type="ARBA" id="ARBA00023027"/>
    </source>
</evidence>
<dbReference type="CDD" id="cd12164">
    <property type="entry name" value="GDH_like_2"/>
    <property type="match status" value="1"/>
</dbReference>
<reference evidence="4 5" key="1">
    <citation type="submission" date="2020-02" db="EMBL/GenBank/DDBJ databases">
        <authorList>
            <person name="Li G."/>
        </authorList>
    </citation>
    <scope>NUCLEOTIDE SEQUENCE [LARGE SCALE GENOMIC DNA]</scope>
    <source>
        <strain evidence="4 5">DSM 102029</strain>
    </source>
</reference>
<sequence>MALLYLSDPARGATWARHFAEHAPDIPFHMDPRSCDPRGVRYLVTWEAPADLAKRYPALDVLFSVGAGIDQFDLSTLPPDLPVVRMIEPGIVNGMVEYVTMAVLALHRHLPRYLDQQRRSLWQPEAMLTDAAARRVGVLGLGVLGQAALMALAPFGFSLAGWSRSARLLDGVATFAGHGELDAFLSRTDILVCLLPLTEETWGLLGASLFDRLPSGAMLVNVGRGGHLVADDLLAALESGQIAAAALDVADPEPLPPEHPFWRHPGILLTPHIASMTRPDTAAAAVLDNIRRRRAGQPLLGLVDRASGY</sequence>
<dbReference type="PROSITE" id="PS00671">
    <property type="entry name" value="D_2_HYDROXYACID_DH_3"/>
    <property type="match status" value="1"/>
</dbReference>
<dbReference type="InterPro" id="IPR036291">
    <property type="entry name" value="NAD(P)-bd_dom_sf"/>
</dbReference>
<evidence type="ECO:0000256" key="1">
    <source>
        <dbReference type="ARBA" id="ARBA00023002"/>
    </source>
</evidence>
<keyword evidence="1" id="KW-0560">Oxidoreductase</keyword>
<dbReference type="GO" id="GO:0051287">
    <property type="term" value="F:NAD binding"/>
    <property type="evidence" value="ECO:0007669"/>
    <property type="project" value="InterPro"/>
</dbReference>
<dbReference type="EMBL" id="CP048630">
    <property type="protein sequence ID" value="QIB33137.1"/>
    <property type="molecule type" value="Genomic_DNA"/>
</dbReference>
<accession>A0A6P1YIH3</accession>
<keyword evidence="5" id="KW-1185">Reference proteome</keyword>
<dbReference type="PANTHER" id="PTHR43333:SF1">
    <property type="entry name" value="D-ISOMER SPECIFIC 2-HYDROXYACID DEHYDROGENASE NAD-BINDING DOMAIN-CONTAINING PROTEIN"/>
    <property type="match status" value="1"/>
</dbReference>
<dbReference type="Proteomes" id="UP000464751">
    <property type="component" value="Chromosome"/>
</dbReference>
<dbReference type="InterPro" id="IPR006140">
    <property type="entry name" value="D-isomer_DH_NAD-bd"/>
</dbReference>
<dbReference type="AlphaFoldDB" id="A0A6P1YIH3"/>
<dbReference type="KEGG" id="apra:G3A50_05015"/>
<keyword evidence="2" id="KW-0520">NAD</keyword>
<evidence type="ECO:0000313" key="4">
    <source>
        <dbReference type="EMBL" id="QIB33137.1"/>
    </source>
</evidence>
<dbReference type="RefSeq" id="WP_163074235.1">
    <property type="nucleotide sequence ID" value="NZ_CP048630.1"/>
</dbReference>
<dbReference type="PANTHER" id="PTHR43333">
    <property type="entry name" value="2-HACID_DH_C DOMAIN-CONTAINING PROTEIN"/>
    <property type="match status" value="1"/>
</dbReference>
<protein>
    <submittedName>
        <fullName evidence="4">Glyoxylate/hydroxypyruvate reductase A</fullName>
    </submittedName>
</protein>
<dbReference type="InterPro" id="IPR029753">
    <property type="entry name" value="D-isomer_DH_CS"/>
</dbReference>
<dbReference type="Gene3D" id="3.40.50.720">
    <property type="entry name" value="NAD(P)-binding Rossmann-like Domain"/>
    <property type="match status" value="2"/>
</dbReference>
<name>A0A6P1YIH3_9HYPH</name>
<dbReference type="Pfam" id="PF02826">
    <property type="entry name" value="2-Hacid_dh_C"/>
    <property type="match status" value="1"/>
</dbReference>
<organism evidence="4 5">
    <name type="scientific">Ancylobacter pratisalsi</name>
    <dbReference type="NCBI Taxonomy" id="1745854"/>
    <lineage>
        <taxon>Bacteria</taxon>
        <taxon>Pseudomonadati</taxon>
        <taxon>Pseudomonadota</taxon>
        <taxon>Alphaproteobacteria</taxon>
        <taxon>Hyphomicrobiales</taxon>
        <taxon>Xanthobacteraceae</taxon>
        <taxon>Ancylobacter</taxon>
    </lineage>
</organism>
<evidence type="ECO:0000259" key="3">
    <source>
        <dbReference type="Pfam" id="PF02826"/>
    </source>
</evidence>
<gene>
    <name evidence="4" type="ORF">G3A50_05015</name>
</gene>
<feature type="domain" description="D-isomer specific 2-hydroxyacid dehydrogenase NAD-binding" evidence="3">
    <location>
        <begin position="101"/>
        <end position="274"/>
    </location>
</feature>
<keyword evidence="4" id="KW-0670">Pyruvate</keyword>
<dbReference type="GO" id="GO:0016616">
    <property type="term" value="F:oxidoreductase activity, acting on the CH-OH group of donors, NAD or NADP as acceptor"/>
    <property type="evidence" value="ECO:0007669"/>
    <property type="project" value="UniProtKB-ARBA"/>
</dbReference>